<proteinExistence type="predicted"/>
<gene>
    <name evidence="1" type="ORF">J2D77_08220</name>
</gene>
<dbReference type="Gene3D" id="2.60.120.620">
    <property type="entry name" value="q2cbj1_9rhob like domain"/>
    <property type="match status" value="1"/>
</dbReference>
<dbReference type="RefSeq" id="WP_207845800.1">
    <property type="nucleotide sequence ID" value="NZ_JAFVMH010000003.1"/>
</dbReference>
<evidence type="ECO:0000313" key="2">
    <source>
        <dbReference type="Proteomes" id="UP000664073"/>
    </source>
</evidence>
<name>A0A939KMB5_9PROT</name>
<dbReference type="SUPFAM" id="SSF51197">
    <property type="entry name" value="Clavaminate synthase-like"/>
    <property type="match status" value="1"/>
</dbReference>
<comment type="caution">
    <text evidence="1">The sequence shown here is derived from an EMBL/GenBank/DDBJ whole genome shotgun (WGS) entry which is preliminary data.</text>
</comment>
<organism evidence="1 2">
    <name type="scientific">Acetobacter garciniae</name>
    <dbReference type="NCBI Taxonomy" id="2817435"/>
    <lineage>
        <taxon>Bacteria</taxon>
        <taxon>Pseudomonadati</taxon>
        <taxon>Pseudomonadota</taxon>
        <taxon>Alphaproteobacteria</taxon>
        <taxon>Acetobacterales</taxon>
        <taxon>Acetobacteraceae</taxon>
        <taxon>Acetobacter</taxon>
    </lineage>
</organism>
<protein>
    <submittedName>
        <fullName evidence="1">Uncharacterized protein</fullName>
    </submittedName>
</protein>
<evidence type="ECO:0000313" key="1">
    <source>
        <dbReference type="EMBL" id="MBO1325133.1"/>
    </source>
</evidence>
<accession>A0A939KMB5</accession>
<dbReference type="EMBL" id="JAFVMH010000003">
    <property type="protein sequence ID" value="MBO1325133.1"/>
    <property type="molecule type" value="Genomic_DNA"/>
</dbReference>
<keyword evidence="2" id="KW-1185">Reference proteome</keyword>
<sequence length="250" mass="27983">MSEDVAAPPQPAFPVLSAPALRQIVHDMNHRGYGVAQDCIRPEDLAPLAAFIEHAVAQAGGEYISFTGAEALRDTFLHVLSGTPEFMAACRALYEAGTRHPLPHAAFYQVLRCLSGKTGADHAFLFHYDSFVLTALMPVIMPTQGQLGDLIMLPRMRKIRRTYLGNLLDKVLLDNRVTQKFLKKHVLSGRIKTIKVSMKPGNIYFFWGYRVVHANEPCDHDKIRATALFHYGNPHAHSLLRRIMRKTSPA</sequence>
<dbReference type="AlphaFoldDB" id="A0A939KMB5"/>
<dbReference type="Proteomes" id="UP000664073">
    <property type="component" value="Unassembled WGS sequence"/>
</dbReference>
<reference evidence="1" key="1">
    <citation type="submission" date="2021-03" db="EMBL/GenBank/DDBJ databases">
        <title>The complete genome sequence of Acetobacter sp. TBRC 12339.</title>
        <authorList>
            <person name="Charoenyingcharoen P."/>
            <person name="Yukphan P."/>
        </authorList>
    </citation>
    <scope>NUCLEOTIDE SEQUENCE</scope>
    <source>
        <strain evidence="1">TBRC 12339</strain>
    </source>
</reference>